<comment type="caution">
    <text evidence="1">The sequence shown here is derived from an EMBL/GenBank/DDBJ whole genome shotgun (WGS) entry which is preliminary data.</text>
</comment>
<name>A0ABS8QN82_9BACI</name>
<proteinExistence type="predicted"/>
<dbReference type="Proteomes" id="UP001162836">
    <property type="component" value="Unassembled WGS sequence"/>
</dbReference>
<evidence type="ECO:0000313" key="1">
    <source>
        <dbReference type="EMBL" id="MCD4839759.1"/>
    </source>
</evidence>
<protein>
    <submittedName>
        <fullName evidence="1">DUF859 domain-containing protein</fullName>
    </submittedName>
</protein>
<sequence>MALSGSIIKNIGSHNRLQIDWTATQDIANNKSIVTSKFWLGGIDQYGEIRASSTRTGTHKINGNSVSFTNTSAVGANSWKLLHTHVVEVPHNADGTKTFNITGTYDLGVTLSGDYYGVQTLSKDFTLNPIPRASKITSKPTWTAGNSVYVSVSSASSAFRHVAVFWVKNASGGWVEVARSAKFATSITHTFTDAQNKTIFQCLAGEPWRQSCITIETYNGSTFIGEQDEAANYDWVYAPNASTLSLPSSVDITKSLTGTILTANTKFSHRVRLTYTTAVGSKTYHEILPTTPYSNASSFTLDTNTIKNDLYAQCPNAQYWNGKITIWTYFDGVQVQSPKEYTVKFNVIDSKPTYTVPPTYKDIDTITTTLTQNPSLIIQGKSKVQVTIPASSKAVAKNGATMSHYVITLAGKSESRNYSTSDIVVVFNEIQASSDTTLTVKAVDSRGFSTEVYTTVTVLPYSPPTLTASAKRKSGFEDLTTISLTGTFSTLNGKNSLQKVQYRWKKNTDTSFSSWDSFTYTTSGTTFTATPETQTFESTSAYTVEYSVTDKLGTVTVQQVVSEGVPILFIDSKKKSIGVGKFPSSDNTLETAGATTIGGNASVSGTLTVNGSSTLKGNLNMSSKNISSVNLLSTKDITATGQATIGGKAIKVSGNTLLFDNKPIALSDSAILWEGAYWMRGDHYVYPTKKMSECPNGWILVFTYWTGSQQSNSNFTYCFVHKTHALTSGIYFLIGDNNYNPMFKYIYVGDDYLRGHDSNDDGAKAESVLFRVLAW</sequence>
<gene>
    <name evidence="1" type="ORF">LRS37_12955</name>
</gene>
<accession>A0ABS8QN82</accession>
<keyword evidence="2" id="KW-1185">Reference proteome</keyword>
<evidence type="ECO:0000313" key="2">
    <source>
        <dbReference type="Proteomes" id="UP001162836"/>
    </source>
</evidence>
<reference evidence="1 2" key="1">
    <citation type="journal article" date="2023" name="Antonie Van Leeuwenhoek">
        <title>Unveiling the genomic potential of a novel thermostable glycoside hydrolases producing Neobacillus sedimentimangrovi UE25.</title>
        <authorList>
            <person name="Ejaz U."/>
            <person name="Saleem F."/>
            <person name="Rashid R."/>
            <person name="Hasan K.A."/>
            <person name="Syed M.N."/>
            <person name="Sohail M."/>
        </authorList>
    </citation>
    <scope>NUCLEOTIDE SEQUENCE [LARGE SCALE GENOMIC DNA]</scope>
    <source>
        <strain evidence="1 2">UE25</strain>
    </source>
</reference>
<organism evidence="1 2">
    <name type="scientific">Neobacillus sedimentimangrovi</name>
    <dbReference type="NCBI Taxonomy" id="2699460"/>
    <lineage>
        <taxon>Bacteria</taxon>
        <taxon>Bacillati</taxon>
        <taxon>Bacillota</taxon>
        <taxon>Bacilli</taxon>
        <taxon>Bacillales</taxon>
        <taxon>Bacillaceae</taxon>
        <taxon>Neobacillus</taxon>
    </lineage>
</organism>
<dbReference type="EMBL" id="JAJODE010000039">
    <property type="protein sequence ID" value="MCD4839759.1"/>
    <property type="molecule type" value="Genomic_DNA"/>
</dbReference>
<dbReference type="RefSeq" id="WP_231315107.1">
    <property type="nucleotide sequence ID" value="NZ_JAJODE010000039.1"/>
</dbReference>